<protein>
    <submittedName>
        <fullName evidence="1">Uncharacterized protein YecE (DUF72 family)</fullName>
    </submittedName>
</protein>
<dbReference type="InterPro" id="IPR002763">
    <property type="entry name" value="DUF72"/>
</dbReference>
<dbReference type="Proteomes" id="UP000589036">
    <property type="component" value="Unassembled WGS sequence"/>
</dbReference>
<evidence type="ECO:0000313" key="1">
    <source>
        <dbReference type="EMBL" id="NYE45965.1"/>
    </source>
</evidence>
<dbReference type="PANTHER" id="PTHR30348:SF13">
    <property type="entry name" value="UPF0759 PROTEIN YUNF"/>
    <property type="match status" value="1"/>
</dbReference>
<organism evidence="1 2">
    <name type="scientific">Spinactinospora alkalitolerans</name>
    <dbReference type="NCBI Taxonomy" id="687207"/>
    <lineage>
        <taxon>Bacteria</taxon>
        <taxon>Bacillati</taxon>
        <taxon>Actinomycetota</taxon>
        <taxon>Actinomycetes</taxon>
        <taxon>Streptosporangiales</taxon>
        <taxon>Nocardiopsidaceae</taxon>
        <taxon>Spinactinospora</taxon>
    </lineage>
</organism>
<keyword evidence="2" id="KW-1185">Reference proteome</keyword>
<dbReference type="EMBL" id="JACCCC010000001">
    <property type="protein sequence ID" value="NYE45965.1"/>
    <property type="molecule type" value="Genomic_DNA"/>
</dbReference>
<accession>A0A852TQW6</accession>
<dbReference type="Pfam" id="PF01904">
    <property type="entry name" value="DUF72"/>
    <property type="match status" value="1"/>
</dbReference>
<comment type="caution">
    <text evidence="1">The sequence shown here is derived from an EMBL/GenBank/DDBJ whole genome shotgun (WGS) entry which is preliminary data.</text>
</comment>
<evidence type="ECO:0000313" key="2">
    <source>
        <dbReference type="Proteomes" id="UP000589036"/>
    </source>
</evidence>
<dbReference type="RefSeq" id="WP_179642135.1">
    <property type="nucleotide sequence ID" value="NZ_BAAAYY010000024.1"/>
</dbReference>
<dbReference type="PANTHER" id="PTHR30348">
    <property type="entry name" value="UNCHARACTERIZED PROTEIN YECE"/>
    <property type="match status" value="1"/>
</dbReference>
<reference evidence="1 2" key="1">
    <citation type="submission" date="2020-07" db="EMBL/GenBank/DDBJ databases">
        <title>Sequencing the genomes of 1000 actinobacteria strains.</title>
        <authorList>
            <person name="Klenk H.-P."/>
        </authorList>
    </citation>
    <scope>NUCLEOTIDE SEQUENCE [LARGE SCALE GENOMIC DNA]</scope>
    <source>
        <strain evidence="1 2">CXB654</strain>
    </source>
</reference>
<sequence length="296" mass="33974">MGDILIGTASWTDSSLVESGWYPDDATTPAQRLGYYASRFPVVEVDATYYHPPSERTAQLWVERTPDDFTFNIKAFSLFTHHPTRPSALPVELRARANETANKRGNLYLRDADPTLVDDMWDRFLSALRPLRRSGKLGAVLLQFPQWFPIGEENRRHILDCRDRCAPVRVCVEFRNSTWMNEENREETLRFLVDHDLPYVCVDMPQGHASSVPPVAAVTSDLAVVRFHGRSRHWESGDKRARFGYRYSDAELREWVPRLRHLAAEADSTHVLMNNCLRDYAQRNAARLTELLGEAG</sequence>
<dbReference type="Gene3D" id="3.20.20.410">
    <property type="entry name" value="Protein of unknown function UPF0759"/>
    <property type="match status" value="1"/>
</dbReference>
<dbReference type="InterPro" id="IPR036520">
    <property type="entry name" value="UPF0759_sf"/>
</dbReference>
<name>A0A852TQW6_9ACTN</name>
<proteinExistence type="predicted"/>
<dbReference type="SUPFAM" id="SSF117396">
    <property type="entry name" value="TM1631-like"/>
    <property type="match status" value="1"/>
</dbReference>
<gene>
    <name evidence="1" type="ORF">HDA32_001085</name>
</gene>
<dbReference type="AlphaFoldDB" id="A0A852TQW6"/>